<dbReference type="EMBL" id="CP102480">
    <property type="protein sequence ID" value="UUX49439.1"/>
    <property type="molecule type" value="Genomic_DNA"/>
</dbReference>
<dbReference type="Pfam" id="PF00756">
    <property type="entry name" value="Esterase"/>
    <property type="match status" value="1"/>
</dbReference>
<dbReference type="AlphaFoldDB" id="A0A9J7AQD7"/>
<dbReference type="Gene3D" id="3.40.50.1820">
    <property type="entry name" value="alpha/beta hydrolase"/>
    <property type="match status" value="1"/>
</dbReference>
<dbReference type="RefSeq" id="WP_257768094.1">
    <property type="nucleotide sequence ID" value="NZ_CP102480.1"/>
</dbReference>
<keyword evidence="2" id="KW-1185">Reference proteome</keyword>
<dbReference type="InterPro" id="IPR000801">
    <property type="entry name" value="Esterase-like"/>
</dbReference>
<dbReference type="InterPro" id="IPR050583">
    <property type="entry name" value="Mycobacterial_A85_antigen"/>
</dbReference>
<sequence>MISGKTFGHLLAGFWLSLATAGGATAELRESLSFESNALGREMKYSLFLPDDTAGQLPVLYLLHGLGGNERDWQKLGRIEGTMDRLLATGAVPPFAIVMPDAGNSWYVNSEAHGAYEDAILDDLLPYIESHHSLGTTRAIAGLSMGGYGALRLAFRHPARFEMTGALSAAIFPDLTRREDVSEQQVRFFKGAFGTPFDVPMFNRQNFFADIPALTGAASKPAIFVTVGDDDGFGLYEGNVALYLALKRAGIPIEFRMTDGNHTWRLWREEIENVLLYYGQILRAKTE</sequence>
<organism evidence="1 2">
    <name type="scientific">Nisaea acidiphila</name>
    <dbReference type="NCBI Taxonomy" id="1862145"/>
    <lineage>
        <taxon>Bacteria</taxon>
        <taxon>Pseudomonadati</taxon>
        <taxon>Pseudomonadota</taxon>
        <taxon>Alphaproteobacteria</taxon>
        <taxon>Rhodospirillales</taxon>
        <taxon>Thalassobaculaceae</taxon>
        <taxon>Nisaea</taxon>
    </lineage>
</organism>
<reference evidence="1" key="1">
    <citation type="submission" date="2022-08" db="EMBL/GenBank/DDBJ databases">
        <title>Nisaea acidiphila sp. nov., isolated from a marine algal debris and emended description of the genus Nisaea Urios et al. 2008.</title>
        <authorList>
            <person name="Kwon K."/>
        </authorList>
    </citation>
    <scope>NUCLEOTIDE SEQUENCE</scope>
    <source>
        <strain evidence="1">MEBiC11861</strain>
    </source>
</reference>
<accession>A0A9J7AQD7</accession>
<name>A0A9J7AQD7_9PROT</name>
<evidence type="ECO:0000313" key="2">
    <source>
        <dbReference type="Proteomes" id="UP001060336"/>
    </source>
</evidence>
<evidence type="ECO:0000313" key="1">
    <source>
        <dbReference type="EMBL" id="UUX49439.1"/>
    </source>
</evidence>
<proteinExistence type="predicted"/>
<dbReference type="InterPro" id="IPR029058">
    <property type="entry name" value="AB_hydrolase_fold"/>
</dbReference>
<dbReference type="PANTHER" id="PTHR48098">
    <property type="entry name" value="ENTEROCHELIN ESTERASE-RELATED"/>
    <property type="match status" value="1"/>
</dbReference>
<gene>
    <name evidence="1" type="ORF">NUH88_18805</name>
</gene>
<dbReference type="KEGG" id="naci:NUH88_18805"/>
<dbReference type="PANTHER" id="PTHR48098:SF1">
    <property type="entry name" value="DIACYLGLYCEROL ACYLTRANSFERASE_MYCOLYLTRANSFERASE AG85A"/>
    <property type="match status" value="1"/>
</dbReference>
<dbReference type="SUPFAM" id="SSF53474">
    <property type="entry name" value="alpha/beta-Hydrolases"/>
    <property type="match status" value="1"/>
</dbReference>
<protein>
    <submittedName>
        <fullName evidence="1">Esterase family protein</fullName>
    </submittedName>
</protein>
<dbReference type="GO" id="GO:0016747">
    <property type="term" value="F:acyltransferase activity, transferring groups other than amino-acyl groups"/>
    <property type="evidence" value="ECO:0007669"/>
    <property type="project" value="TreeGrafter"/>
</dbReference>
<dbReference type="Proteomes" id="UP001060336">
    <property type="component" value="Chromosome"/>
</dbReference>